<name>A0A7T8K8Q5_CALRO</name>
<dbReference type="OrthoDB" id="5984008at2759"/>
<accession>A0A7T8K8Q5</accession>
<dbReference type="AlphaFoldDB" id="A0A7T8K8Q5"/>
<organism evidence="1 2">
    <name type="scientific">Caligus rogercresseyi</name>
    <name type="common">Sea louse</name>
    <dbReference type="NCBI Taxonomy" id="217165"/>
    <lineage>
        <taxon>Eukaryota</taxon>
        <taxon>Metazoa</taxon>
        <taxon>Ecdysozoa</taxon>
        <taxon>Arthropoda</taxon>
        <taxon>Crustacea</taxon>
        <taxon>Multicrustacea</taxon>
        <taxon>Hexanauplia</taxon>
        <taxon>Copepoda</taxon>
        <taxon>Siphonostomatoida</taxon>
        <taxon>Caligidae</taxon>
        <taxon>Caligus</taxon>
    </lineage>
</organism>
<gene>
    <name evidence="1" type="ORF">FKW44_009216</name>
</gene>
<sequence>MSQAFASFTANQIMPDVSYASGKCWTEGNIQPQEWMGYLVQGLAYDAVNVMEEGFRNVMRENPGIFKYHRTYSSGSSGRNKPLSCDMTQDGRQIPWEHGATISKALKNLKTNGITGQIR</sequence>
<dbReference type="Gene3D" id="3.40.50.2300">
    <property type="match status" value="1"/>
</dbReference>
<dbReference type="Proteomes" id="UP000595437">
    <property type="component" value="Chromosome 6"/>
</dbReference>
<dbReference type="EMBL" id="CP045895">
    <property type="protein sequence ID" value="QQP48790.1"/>
    <property type="molecule type" value="Genomic_DNA"/>
</dbReference>
<reference evidence="2" key="1">
    <citation type="submission" date="2021-01" db="EMBL/GenBank/DDBJ databases">
        <title>Caligus Genome Assembly.</title>
        <authorList>
            <person name="Gallardo-Escarate C."/>
        </authorList>
    </citation>
    <scope>NUCLEOTIDE SEQUENCE [LARGE SCALE GENOMIC DNA]</scope>
</reference>
<evidence type="ECO:0000313" key="2">
    <source>
        <dbReference type="Proteomes" id="UP000595437"/>
    </source>
</evidence>
<protein>
    <submittedName>
        <fullName evidence="1">AGAP006027PAlike</fullName>
    </submittedName>
</protein>
<evidence type="ECO:0000313" key="1">
    <source>
        <dbReference type="EMBL" id="QQP48790.1"/>
    </source>
</evidence>
<proteinExistence type="predicted"/>
<keyword evidence="2" id="KW-1185">Reference proteome</keyword>